<dbReference type="Proteomes" id="UP000000271">
    <property type="component" value="Chromosome"/>
</dbReference>
<keyword evidence="10" id="KW-1185">Reference proteome</keyword>
<dbReference type="GO" id="GO:0055085">
    <property type="term" value="P:transmembrane transport"/>
    <property type="evidence" value="ECO:0007669"/>
    <property type="project" value="InterPro"/>
</dbReference>
<dbReference type="PANTHER" id="PTHR30193">
    <property type="entry name" value="ABC TRANSPORTER PERMEASE PROTEIN"/>
    <property type="match status" value="1"/>
</dbReference>
<keyword evidence="5 7" id="KW-1133">Transmembrane helix</keyword>
<dbReference type="STRING" id="439292.Bsel_3227"/>
<proteinExistence type="inferred from homology"/>
<feature type="transmembrane region" description="Helical" evidence="7">
    <location>
        <begin position="27"/>
        <end position="50"/>
    </location>
</feature>
<evidence type="ECO:0000256" key="1">
    <source>
        <dbReference type="ARBA" id="ARBA00004651"/>
    </source>
</evidence>
<evidence type="ECO:0000256" key="4">
    <source>
        <dbReference type="ARBA" id="ARBA00022692"/>
    </source>
</evidence>
<feature type="transmembrane region" description="Helical" evidence="7">
    <location>
        <begin position="124"/>
        <end position="145"/>
    </location>
</feature>
<dbReference type="AlphaFoldDB" id="D6Y1C2"/>
<dbReference type="InterPro" id="IPR035906">
    <property type="entry name" value="MetI-like_sf"/>
</dbReference>
<evidence type="ECO:0000256" key="6">
    <source>
        <dbReference type="ARBA" id="ARBA00023136"/>
    </source>
</evidence>
<dbReference type="GO" id="GO:0005886">
    <property type="term" value="C:plasma membrane"/>
    <property type="evidence" value="ECO:0007669"/>
    <property type="project" value="UniProtKB-SubCell"/>
</dbReference>
<dbReference type="PANTHER" id="PTHR30193:SF37">
    <property type="entry name" value="INNER MEMBRANE ABC TRANSPORTER PERMEASE PROTEIN YCJO"/>
    <property type="match status" value="1"/>
</dbReference>
<evidence type="ECO:0000313" key="10">
    <source>
        <dbReference type="Proteomes" id="UP000000271"/>
    </source>
</evidence>
<comment type="subcellular location">
    <subcellularLocation>
        <location evidence="1 7">Cell membrane</location>
        <topology evidence="1 7">Multi-pass membrane protein</topology>
    </subcellularLocation>
</comment>
<feature type="transmembrane region" description="Helical" evidence="7">
    <location>
        <begin position="91"/>
        <end position="112"/>
    </location>
</feature>
<protein>
    <submittedName>
        <fullName evidence="9">Binding-protein-dependent transport systems inner membrane component</fullName>
    </submittedName>
</protein>
<keyword evidence="2 7" id="KW-0813">Transport</keyword>
<dbReference type="SUPFAM" id="SSF161098">
    <property type="entry name" value="MetI-like"/>
    <property type="match status" value="1"/>
</dbReference>
<evidence type="ECO:0000256" key="5">
    <source>
        <dbReference type="ARBA" id="ARBA00022989"/>
    </source>
</evidence>
<keyword evidence="6 7" id="KW-0472">Membrane</keyword>
<evidence type="ECO:0000259" key="8">
    <source>
        <dbReference type="PROSITE" id="PS50928"/>
    </source>
</evidence>
<comment type="similarity">
    <text evidence="7">Belongs to the binding-protein-dependent transport system permease family.</text>
</comment>
<dbReference type="Gene3D" id="1.10.3720.10">
    <property type="entry name" value="MetI-like"/>
    <property type="match status" value="1"/>
</dbReference>
<evidence type="ECO:0000256" key="2">
    <source>
        <dbReference type="ARBA" id="ARBA00022448"/>
    </source>
</evidence>
<dbReference type="eggNOG" id="COG1175">
    <property type="taxonomic scope" value="Bacteria"/>
</dbReference>
<evidence type="ECO:0000256" key="3">
    <source>
        <dbReference type="ARBA" id="ARBA00022475"/>
    </source>
</evidence>
<dbReference type="InterPro" id="IPR000515">
    <property type="entry name" value="MetI-like"/>
</dbReference>
<reference evidence="9" key="1">
    <citation type="submission" date="2009-10" db="EMBL/GenBank/DDBJ databases">
        <title>Complete sequence of Bacillus selenitireducens MLS10.</title>
        <authorList>
            <consortium name="US DOE Joint Genome Institute"/>
            <person name="Lucas S."/>
            <person name="Copeland A."/>
            <person name="Lapidus A."/>
            <person name="Glavina del Rio T."/>
            <person name="Dalin E."/>
            <person name="Tice H."/>
            <person name="Bruce D."/>
            <person name="Goodwin L."/>
            <person name="Pitluck S."/>
            <person name="Sims D."/>
            <person name="Brettin T."/>
            <person name="Detter J.C."/>
            <person name="Han C."/>
            <person name="Larimer F."/>
            <person name="Land M."/>
            <person name="Hauser L."/>
            <person name="Kyrpides N."/>
            <person name="Ovchinnikova G."/>
            <person name="Stolz J."/>
        </authorList>
    </citation>
    <scope>NUCLEOTIDE SEQUENCE [LARGE SCALE GENOMIC DNA]</scope>
    <source>
        <strain evidence="9">MLS10</strain>
    </source>
</reference>
<gene>
    <name evidence="9" type="ordered locus">Bsel_3227</name>
</gene>
<dbReference type="InterPro" id="IPR051393">
    <property type="entry name" value="ABC_transporter_permease"/>
</dbReference>
<dbReference type="EMBL" id="CP001791">
    <property type="protein sequence ID" value="ADI00709.1"/>
    <property type="molecule type" value="Genomic_DNA"/>
</dbReference>
<feature type="transmembrane region" description="Helical" evidence="7">
    <location>
        <begin position="228"/>
        <end position="247"/>
    </location>
</feature>
<dbReference type="PROSITE" id="PS50928">
    <property type="entry name" value="ABC_TM1"/>
    <property type="match status" value="1"/>
</dbReference>
<keyword evidence="4 7" id="KW-0812">Transmembrane</keyword>
<evidence type="ECO:0000256" key="7">
    <source>
        <dbReference type="RuleBase" id="RU363032"/>
    </source>
</evidence>
<dbReference type="HOGENOM" id="CLU_016047_0_2_9"/>
<name>D6Y1C2_BACIE</name>
<accession>D6Y1C2</accession>
<dbReference type="KEGG" id="bse:Bsel_3227"/>
<evidence type="ECO:0000313" key="9">
    <source>
        <dbReference type="EMBL" id="ADI00709.1"/>
    </source>
</evidence>
<dbReference type="RefSeq" id="WP_013174113.1">
    <property type="nucleotide sequence ID" value="NC_014219.1"/>
</dbReference>
<dbReference type="CDD" id="cd06261">
    <property type="entry name" value="TM_PBP2"/>
    <property type="match status" value="1"/>
</dbReference>
<feature type="transmembrane region" description="Helical" evidence="7">
    <location>
        <begin position="279"/>
        <end position="299"/>
    </location>
</feature>
<sequence length="308" mass="34872">MDKQTVEKSDEVFSAERYKKKTVIKNYLTAAVFLGPFMILYCWFWIYPIIQGFITSLTSGVYGVEQNFVGLDNYVHMMTDGKFWVSFGNTLYFILISTPTIVGLGLVMALFVNSKLKGTTLLRSAFFMPYMLSISVVGSIWVFILQSRTGLLAETLSSLGIAMEISWFGSWGMGWLSILIATLWWTVGFNMILLLAGLQEIPEDIYEAADIDGANKWEKFKYITFPSLRGVMVLVILLQTIASFKLFGQTFLITNGGPGISTTPLVHYIYQVAFRQWDMGYASAISFVLFLVISLVAYLQYRFMMSKD</sequence>
<dbReference type="OrthoDB" id="9787541at2"/>
<dbReference type="Pfam" id="PF00528">
    <property type="entry name" value="BPD_transp_1"/>
    <property type="match status" value="1"/>
</dbReference>
<organism evidence="9 10">
    <name type="scientific">Bacillus selenitireducens (strain ATCC 700615 / DSM 15326 / MLS10)</name>
    <dbReference type="NCBI Taxonomy" id="439292"/>
    <lineage>
        <taxon>Bacteria</taxon>
        <taxon>Bacillati</taxon>
        <taxon>Bacillota</taxon>
        <taxon>Bacilli</taxon>
        <taxon>Bacillales</taxon>
        <taxon>Bacillaceae</taxon>
        <taxon>Salisediminibacterium</taxon>
    </lineage>
</organism>
<feature type="transmembrane region" description="Helical" evidence="7">
    <location>
        <begin position="165"/>
        <end position="185"/>
    </location>
</feature>
<feature type="domain" description="ABC transmembrane type-1" evidence="8">
    <location>
        <begin position="87"/>
        <end position="300"/>
    </location>
</feature>
<keyword evidence="3" id="KW-1003">Cell membrane</keyword>